<evidence type="ECO:0000259" key="12">
    <source>
        <dbReference type="Pfam" id="PF16916"/>
    </source>
</evidence>
<evidence type="ECO:0000256" key="6">
    <source>
        <dbReference type="ARBA" id="ARBA00022989"/>
    </source>
</evidence>
<feature type="transmembrane region" description="Helical" evidence="10">
    <location>
        <begin position="201"/>
        <end position="223"/>
    </location>
</feature>
<keyword evidence="7" id="KW-0406">Ion transport</keyword>
<protein>
    <submittedName>
        <fullName evidence="13">Cation diffusion facilitator family transporter</fullName>
    </submittedName>
</protein>
<comment type="subcellular location">
    <subcellularLocation>
        <location evidence="1">Cell membrane</location>
        <topology evidence="1">Multi-pass membrane protein</topology>
    </subcellularLocation>
</comment>
<dbReference type="NCBIfam" id="TIGR01297">
    <property type="entry name" value="CDF"/>
    <property type="match status" value="1"/>
</dbReference>
<sequence length="394" mass="42747">MSTYYRRRRGVRIVRATARPGGAVNDHDHEHDDHEHDDHEHDDHEHDDHEHDDHEHRHRHGGRLAAWWHRLAHAVVPHSHDSRAKIDPALESSRDGLRALWISLVGLGVTAVAQAVIVVLSGSVALLGDTLHNVADALTAVPLGIAFLLGRRAATRAYTYGYGRAEDLAGIIIVAVIAASAVAAAWTAVTRLLHPTDVAHLPWVAAAGLVGFVGNELVAQYRIRVGRRIGSAALVADGLHARTDGYTSLAVLAAAGGAALGWRWADPVVGLVIAVAITFVLKDVAREVYRRLMDAVDPALVDQAETALRAVDGVRDVAAVRLRWIGHRLHAEAELVVDADLSLVAAHEIAADAEHQLTHAVPRLAGATVHTDPHSHPGRHHHPDLSHRRRQPFR</sequence>
<keyword evidence="4" id="KW-1003">Cell membrane</keyword>
<evidence type="ECO:0000256" key="3">
    <source>
        <dbReference type="ARBA" id="ARBA00022448"/>
    </source>
</evidence>
<feature type="transmembrane region" description="Helical" evidence="10">
    <location>
        <begin position="169"/>
        <end position="189"/>
    </location>
</feature>
<dbReference type="SUPFAM" id="SSF160240">
    <property type="entry name" value="Cation efflux protein cytoplasmic domain-like"/>
    <property type="match status" value="1"/>
</dbReference>
<name>A0A317DQI9_9ACTN</name>
<dbReference type="Proteomes" id="UP000246050">
    <property type="component" value="Unassembled WGS sequence"/>
</dbReference>
<feature type="region of interest" description="Disordered" evidence="9">
    <location>
        <begin position="368"/>
        <end position="394"/>
    </location>
</feature>
<evidence type="ECO:0000256" key="4">
    <source>
        <dbReference type="ARBA" id="ARBA00022475"/>
    </source>
</evidence>
<gene>
    <name evidence="13" type="ORF">DKT69_02455</name>
</gene>
<dbReference type="InterPro" id="IPR058533">
    <property type="entry name" value="Cation_efflux_TM"/>
</dbReference>
<dbReference type="GO" id="GO:0005886">
    <property type="term" value="C:plasma membrane"/>
    <property type="evidence" value="ECO:0007669"/>
    <property type="project" value="UniProtKB-SubCell"/>
</dbReference>
<evidence type="ECO:0000256" key="10">
    <source>
        <dbReference type="SAM" id="Phobius"/>
    </source>
</evidence>
<evidence type="ECO:0000259" key="11">
    <source>
        <dbReference type="Pfam" id="PF01545"/>
    </source>
</evidence>
<dbReference type="InterPro" id="IPR002524">
    <property type="entry name" value="Cation_efflux"/>
</dbReference>
<dbReference type="FunFam" id="1.20.1510.10:FF:000006">
    <property type="entry name" value="Divalent cation efflux transporter"/>
    <property type="match status" value="1"/>
</dbReference>
<dbReference type="GO" id="GO:0015341">
    <property type="term" value="F:zinc efflux antiporter activity"/>
    <property type="evidence" value="ECO:0007669"/>
    <property type="project" value="TreeGrafter"/>
</dbReference>
<feature type="transmembrane region" description="Helical" evidence="10">
    <location>
        <begin position="130"/>
        <end position="149"/>
    </location>
</feature>
<evidence type="ECO:0000256" key="9">
    <source>
        <dbReference type="SAM" id="MobiDB-lite"/>
    </source>
</evidence>
<comment type="similarity">
    <text evidence="2">Belongs to the cation diffusion facilitator (CDF) transporter (TC 2.A.4) family.</text>
</comment>
<dbReference type="PANTHER" id="PTHR43840:SF15">
    <property type="entry name" value="MITOCHONDRIAL METAL TRANSPORTER 1-RELATED"/>
    <property type="match status" value="1"/>
</dbReference>
<dbReference type="GO" id="GO:0006882">
    <property type="term" value="P:intracellular zinc ion homeostasis"/>
    <property type="evidence" value="ECO:0007669"/>
    <property type="project" value="TreeGrafter"/>
</dbReference>
<evidence type="ECO:0000256" key="1">
    <source>
        <dbReference type="ARBA" id="ARBA00004651"/>
    </source>
</evidence>
<evidence type="ECO:0000256" key="7">
    <source>
        <dbReference type="ARBA" id="ARBA00023065"/>
    </source>
</evidence>
<dbReference type="PANTHER" id="PTHR43840">
    <property type="entry name" value="MITOCHONDRIAL METAL TRANSPORTER 1-RELATED"/>
    <property type="match status" value="1"/>
</dbReference>
<proteinExistence type="inferred from homology"/>
<evidence type="ECO:0000313" key="14">
    <source>
        <dbReference type="Proteomes" id="UP000246050"/>
    </source>
</evidence>
<evidence type="ECO:0000256" key="5">
    <source>
        <dbReference type="ARBA" id="ARBA00022692"/>
    </source>
</evidence>
<dbReference type="Pfam" id="PF16916">
    <property type="entry name" value="ZT_dimer"/>
    <property type="match status" value="1"/>
</dbReference>
<feature type="domain" description="Cation efflux protein cytoplasmic" evidence="12">
    <location>
        <begin position="298"/>
        <end position="374"/>
    </location>
</feature>
<dbReference type="SUPFAM" id="SSF161111">
    <property type="entry name" value="Cation efflux protein transmembrane domain-like"/>
    <property type="match status" value="1"/>
</dbReference>
<dbReference type="Gene3D" id="1.20.1510.10">
    <property type="entry name" value="Cation efflux protein transmembrane domain"/>
    <property type="match status" value="1"/>
</dbReference>
<feature type="region of interest" description="Disordered" evidence="9">
    <location>
        <begin position="15"/>
        <end position="58"/>
    </location>
</feature>
<evidence type="ECO:0000256" key="8">
    <source>
        <dbReference type="ARBA" id="ARBA00023136"/>
    </source>
</evidence>
<keyword evidence="6 10" id="KW-1133">Transmembrane helix</keyword>
<evidence type="ECO:0000256" key="2">
    <source>
        <dbReference type="ARBA" id="ARBA00008114"/>
    </source>
</evidence>
<dbReference type="InterPro" id="IPR036837">
    <property type="entry name" value="Cation_efflux_CTD_sf"/>
</dbReference>
<feature type="compositionally biased region" description="Basic and acidic residues" evidence="9">
    <location>
        <begin position="25"/>
        <end position="55"/>
    </location>
</feature>
<organism evidence="13 14">
    <name type="scientific">Micromonospora sicca</name>
    <dbReference type="NCBI Taxonomy" id="2202420"/>
    <lineage>
        <taxon>Bacteria</taxon>
        <taxon>Bacillati</taxon>
        <taxon>Actinomycetota</taxon>
        <taxon>Actinomycetes</taxon>
        <taxon>Micromonosporales</taxon>
        <taxon>Micromonosporaceae</taxon>
        <taxon>Micromonospora</taxon>
    </lineage>
</organism>
<keyword evidence="8 10" id="KW-0472">Membrane</keyword>
<keyword evidence="5 10" id="KW-0812">Transmembrane</keyword>
<dbReference type="InterPro" id="IPR027470">
    <property type="entry name" value="Cation_efflux_CTD"/>
</dbReference>
<feature type="transmembrane region" description="Helical" evidence="10">
    <location>
        <begin position="99"/>
        <end position="124"/>
    </location>
</feature>
<dbReference type="AlphaFoldDB" id="A0A317DQI9"/>
<dbReference type="FunFam" id="3.30.70.1350:FF:000014">
    <property type="entry name" value="Cation efflux system protein"/>
    <property type="match status" value="1"/>
</dbReference>
<dbReference type="InterPro" id="IPR050291">
    <property type="entry name" value="CDF_Transporter"/>
</dbReference>
<feature type="compositionally biased region" description="Basic residues" evidence="9">
    <location>
        <begin position="376"/>
        <end position="394"/>
    </location>
</feature>
<keyword evidence="3" id="KW-0813">Transport</keyword>
<feature type="domain" description="Cation efflux protein transmembrane" evidence="11">
    <location>
        <begin position="100"/>
        <end position="293"/>
    </location>
</feature>
<evidence type="ECO:0000313" key="13">
    <source>
        <dbReference type="EMBL" id="PWR17019.1"/>
    </source>
</evidence>
<dbReference type="EMBL" id="QGKS01000076">
    <property type="protein sequence ID" value="PWR17019.1"/>
    <property type="molecule type" value="Genomic_DNA"/>
</dbReference>
<comment type="caution">
    <text evidence="13">The sequence shown here is derived from an EMBL/GenBank/DDBJ whole genome shotgun (WGS) entry which is preliminary data.</text>
</comment>
<dbReference type="InterPro" id="IPR027469">
    <property type="entry name" value="Cation_efflux_TMD_sf"/>
</dbReference>
<accession>A0A317DQI9</accession>
<dbReference type="OrthoDB" id="9813655at2"/>
<reference evidence="13 14" key="1">
    <citation type="submission" date="2018-05" db="EMBL/GenBank/DDBJ databases">
        <title>Micromonosporas from Atacama Desert.</title>
        <authorList>
            <person name="Carro L."/>
            <person name="Golinska P."/>
            <person name="Klenk H.-P."/>
            <person name="Goodfellow M."/>
        </authorList>
    </citation>
    <scope>NUCLEOTIDE SEQUENCE [LARGE SCALE GENOMIC DNA]</scope>
    <source>
        <strain evidence="13 14">4G51</strain>
    </source>
</reference>
<dbReference type="GO" id="GO:0015093">
    <property type="term" value="F:ferrous iron transmembrane transporter activity"/>
    <property type="evidence" value="ECO:0007669"/>
    <property type="project" value="TreeGrafter"/>
</dbReference>
<dbReference type="Pfam" id="PF01545">
    <property type="entry name" value="Cation_efflux"/>
    <property type="match status" value="1"/>
</dbReference>
<dbReference type="GO" id="GO:0015086">
    <property type="term" value="F:cadmium ion transmembrane transporter activity"/>
    <property type="evidence" value="ECO:0007669"/>
    <property type="project" value="TreeGrafter"/>
</dbReference>
<dbReference type="Gene3D" id="3.30.70.1350">
    <property type="entry name" value="Cation efflux protein, cytoplasmic domain"/>
    <property type="match status" value="1"/>
</dbReference>